<dbReference type="Proteomes" id="UP000243106">
    <property type="component" value="Unassembled WGS sequence"/>
</dbReference>
<dbReference type="EMBL" id="FOXV01000006">
    <property type="protein sequence ID" value="SFQ44431.1"/>
    <property type="molecule type" value="Genomic_DNA"/>
</dbReference>
<gene>
    <name evidence="2" type="ORF">SAMN05421853_1066</name>
</gene>
<dbReference type="RefSeq" id="WP_093011124.1">
    <property type="nucleotide sequence ID" value="NZ_FOXV01000006.1"/>
</dbReference>
<proteinExistence type="predicted"/>
<feature type="region of interest" description="Disordered" evidence="1">
    <location>
        <begin position="1"/>
        <end position="22"/>
    </location>
</feature>
<name>A0A1I5YJP7_9RHOB</name>
<reference evidence="3" key="1">
    <citation type="submission" date="2016-10" db="EMBL/GenBank/DDBJ databases">
        <authorList>
            <person name="Varghese N."/>
            <person name="Submissions S."/>
        </authorList>
    </citation>
    <scope>NUCLEOTIDE SEQUENCE [LARGE SCALE GENOMIC DNA]</scope>
    <source>
        <strain evidence="3">JCM 10271</strain>
    </source>
</reference>
<accession>A0A1I5YJP7</accession>
<keyword evidence="3" id="KW-1185">Reference proteome</keyword>
<dbReference type="AlphaFoldDB" id="A0A1I5YJP7"/>
<sequence length="60" mass="6274">MQAQTDRATLHAANDNPGGDQSAEVALRGLVTLLARAEIRRASEAAANTNTDKNKKGGRA</sequence>
<dbReference type="STRING" id="93684.SAMN05421853_1066"/>
<evidence type="ECO:0000313" key="3">
    <source>
        <dbReference type="Proteomes" id="UP000243106"/>
    </source>
</evidence>
<protein>
    <submittedName>
        <fullName evidence="2">Uncharacterized protein</fullName>
    </submittedName>
</protein>
<organism evidence="2 3">
    <name type="scientific">Roseivivax halotolerans</name>
    <dbReference type="NCBI Taxonomy" id="93684"/>
    <lineage>
        <taxon>Bacteria</taxon>
        <taxon>Pseudomonadati</taxon>
        <taxon>Pseudomonadota</taxon>
        <taxon>Alphaproteobacteria</taxon>
        <taxon>Rhodobacterales</taxon>
        <taxon>Roseobacteraceae</taxon>
        <taxon>Roseivivax</taxon>
    </lineage>
</organism>
<feature type="region of interest" description="Disordered" evidence="1">
    <location>
        <begin position="40"/>
        <end position="60"/>
    </location>
</feature>
<evidence type="ECO:0000313" key="2">
    <source>
        <dbReference type="EMBL" id="SFQ44431.1"/>
    </source>
</evidence>
<evidence type="ECO:0000256" key="1">
    <source>
        <dbReference type="SAM" id="MobiDB-lite"/>
    </source>
</evidence>